<dbReference type="SUPFAM" id="SSF56059">
    <property type="entry name" value="Glutathione synthetase ATP-binding domain-like"/>
    <property type="match status" value="1"/>
</dbReference>
<dbReference type="Pfam" id="PF14398">
    <property type="entry name" value="ATPgrasp_YheCD"/>
    <property type="match status" value="1"/>
</dbReference>
<keyword evidence="2" id="KW-1185">Reference proteome</keyword>
<proteinExistence type="predicted"/>
<dbReference type="EMBL" id="WHNY01000005">
    <property type="protein sequence ID" value="NOU62754.1"/>
    <property type="molecule type" value="Genomic_DNA"/>
</dbReference>
<dbReference type="RefSeq" id="WP_171628573.1">
    <property type="nucleotide sequence ID" value="NZ_WHNY01000005.1"/>
</dbReference>
<evidence type="ECO:0000313" key="1">
    <source>
        <dbReference type="EMBL" id="NOU62754.1"/>
    </source>
</evidence>
<name>A0ABX1X370_9BACL</name>
<dbReference type="Proteomes" id="UP000653578">
    <property type="component" value="Unassembled WGS sequence"/>
</dbReference>
<comment type="caution">
    <text evidence="1">The sequence shown here is derived from an EMBL/GenBank/DDBJ whole genome shotgun (WGS) entry which is preliminary data.</text>
</comment>
<evidence type="ECO:0008006" key="3">
    <source>
        <dbReference type="Google" id="ProtNLM"/>
    </source>
</evidence>
<evidence type="ECO:0000313" key="2">
    <source>
        <dbReference type="Proteomes" id="UP000653578"/>
    </source>
</evidence>
<protein>
    <recommendedName>
        <fullName evidence="3">YheC/YheD family protein</fullName>
    </recommendedName>
</protein>
<accession>A0ABX1X370</accession>
<dbReference type="InterPro" id="IPR026838">
    <property type="entry name" value="YheC/D"/>
</dbReference>
<gene>
    <name evidence="1" type="ORF">GC096_01670</name>
</gene>
<reference evidence="1 2" key="1">
    <citation type="submission" date="2019-10" db="EMBL/GenBank/DDBJ databases">
        <title>Description of Paenibacillus humi sp. nov.</title>
        <authorList>
            <person name="Carlier A."/>
            <person name="Qi S."/>
        </authorList>
    </citation>
    <scope>NUCLEOTIDE SEQUENCE [LARGE SCALE GENOMIC DNA]</scope>
    <source>
        <strain evidence="1 2">LMG 31461</strain>
    </source>
</reference>
<dbReference type="Gene3D" id="3.30.470.20">
    <property type="entry name" value="ATP-grasp fold, B domain"/>
    <property type="match status" value="1"/>
</dbReference>
<sequence>MLDTVGILVDRQTFKGIPSRRTGNERLALYNKAAKQLGLKLFYMSLDQMGRKSASGFTYRKKTYKRERLPIPAVTHNRVITFSSKENGKLKQLSQTSFLFNRQNRYDKYKIYKLIYQNPKLRAYLPVSLVFTEAQLQSAMKNYSSLYIKPTNSSVGDGIMKLKKHKSGKWLFYWKKGSPKLLSSKKAVSTITRYVGKMRYMIQEAIPVATYEGRPYDLRVTVQRGSTGSWQLIGMIGRIAAAGRHVTNVAKGGKVKKVKELFQASGFEPEQMEAAVREASLQIMWYLSEKLTHLADVGLDIGVDRQGAIKLIEINGRDQRYSFKKAKMKSTFYRTYETPMKYAKYVLNQNNQKPSNS</sequence>
<organism evidence="1 2">
    <name type="scientific">Paenibacillus plantarum</name>
    <dbReference type="NCBI Taxonomy" id="2654975"/>
    <lineage>
        <taxon>Bacteria</taxon>
        <taxon>Bacillati</taxon>
        <taxon>Bacillota</taxon>
        <taxon>Bacilli</taxon>
        <taxon>Bacillales</taxon>
        <taxon>Paenibacillaceae</taxon>
        <taxon>Paenibacillus</taxon>
    </lineage>
</organism>